<dbReference type="Gene3D" id="3.40.50.300">
    <property type="entry name" value="P-loop containing nucleotide triphosphate hydrolases"/>
    <property type="match status" value="1"/>
</dbReference>
<evidence type="ECO:0000313" key="3">
    <source>
        <dbReference type="Proteomes" id="UP001497382"/>
    </source>
</evidence>
<keyword evidence="3" id="KW-1185">Reference proteome</keyword>
<evidence type="ECO:0000256" key="1">
    <source>
        <dbReference type="SAM" id="MobiDB-lite"/>
    </source>
</evidence>
<gene>
    <name evidence="2" type="ORF">LARSCL_LOCUS18313</name>
</gene>
<protein>
    <recommendedName>
        <fullName evidence="4">G domain-containing protein</fullName>
    </recommendedName>
</protein>
<dbReference type="InterPro" id="IPR027417">
    <property type="entry name" value="P-loop_NTPase"/>
</dbReference>
<dbReference type="AlphaFoldDB" id="A0AAV2BCJ6"/>
<comment type="caution">
    <text evidence="2">The sequence shown here is derived from an EMBL/GenBank/DDBJ whole genome shotgun (WGS) entry which is preliminary data.</text>
</comment>
<evidence type="ECO:0008006" key="4">
    <source>
        <dbReference type="Google" id="ProtNLM"/>
    </source>
</evidence>
<organism evidence="2 3">
    <name type="scientific">Larinioides sclopetarius</name>
    <dbReference type="NCBI Taxonomy" id="280406"/>
    <lineage>
        <taxon>Eukaryota</taxon>
        <taxon>Metazoa</taxon>
        <taxon>Ecdysozoa</taxon>
        <taxon>Arthropoda</taxon>
        <taxon>Chelicerata</taxon>
        <taxon>Arachnida</taxon>
        <taxon>Araneae</taxon>
        <taxon>Araneomorphae</taxon>
        <taxon>Entelegynae</taxon>
        <taxon>Araneoidea</taxon>
        <taxon>Araneidae</taxon>
        <taxon>Larinioides</taxon>
    </lineage>
</organism>
<accession>A0AAV2BCJ6</accession>
<dbReference type="Proteomes" id="UP001497382">
    <property type="component" value="Unassembled WGS sequence"/>
</dbReference>
<evidence type="ECO:0000313" key="2">
    <source>
        <dbReference type="EMBL" id="CAL1293642.1"/>
    </source>
</evidence>
<reference evidence="2 3" key="1">
    <citation type="submission" date="2024-04" db="EMBL/GenBank/DDBJ databases">
        <authorList>
            <person name="Rising A."/>
            <person name="Reimegard J."/>
            <person name="Sonavane S."/>
            <person name="Akerstrom W."/>
            <person name="Nylinder S."/>
            <person name="Hedman E."/>
            <person name="Kallberg Y."/>
        </authorList>
    </citation>
    <scope>NUCLEOTIDE SEQUENCE [LARGE SCALE GENOMIC DNA]</scope>
</reference>
<dbReference type="EMBL" id="CAXIEN010000331">
    <property type="protein sequence ID" value="CAL1293642.1"/>
    <property type="molecule type" value="Genomic_DNA"/>
</dbReference>
<dbReference type="SUPFAM" id="SSF52540">
    <property type="entry name" value="P-loop containing nucleoside triphosphate hydrolases"/>
    <property type="match status" value="1"/>
</dbReference>
<dbReference type="CDD" id="cd00882">
    <property type="entry name" value="Ras_like_GTPase"/>
    <property type="match status" value="1"/>
</dbReference>
<feature type="region of interest" description="Disordered" evidence="1">
    <location>
        <begin position="110"/>
        <end position="141"/>
    </location>
</feature>
<dbReference type="PRINTS" id="PR00449">
    <property type="entry name" value="RASTRNSFRMNG"/>
</dbReference>
<sequence length="303" mass="34200">MTLSHTVSCFEVLVAGNSGSGKANFINRFLCNYPSAAKVCRKSNVTYFIYNAGKGFKIQLHDVGNIENIDRNFYDKMDVVLFFYAATDPGTFQSLEESISLLTAEVKKEKMLSSPPRTKNETDSSSPPPRTKSERTSSFPPRTKKERYAVLVADFSNQLDVAERLAEKAKKLKEIFGIKRLIESSFEDEESTSSVFQTILNEVIEPKLEEKTLLNRLNKKSAEKCVKSFLTKRFPCELPKSYMDQASRLDFSNFGGADSENLRFEETVKFAHEIMCDKTLSAKELLNKLMNLNSAFGDLGTTF</sequence>
<proteinExistence type="predicted"/>
<name>A0AAV2BCJ6_9ARAC</name>